<dbReference type="AlphaFoldDB" id="A0A6M5Z1Q0"/>
<dbReference type="EMBL" id="CP053452">
    <property type="protein sequence ID" value="QJW99351.1"/>
    <property type="molecule type" value="Genomic_DNA"/>
</dbReference>
<protein>
    <submittedName>
        <fullName evidence="1">Uncharacterized protein</fullName>
    </submittedName>
</protein>
<proteinExistence type="predicted"/>
<evidence type="ECO:0000313" key="1">
    <source>
        <dbReference type="EMBL" id="QJW99351.1"/>
    </source>
</evidence>
<accession>A0A6M5Z1Q0</accession>
<keyword evidence="2" id="KW-1185">Reference proteome</keyword>
<sequence length="53" mass="6096">MVGKTNLPEYRGARLLGKLIYDTRSRLPFCPIFRPDDVGEGSRVCWARKKTAR</sequence>
<dbReference type="Proteomes" id="UP000503447">
    <property type="component" value="Chromosome"/>
</dbReference>
<evidence type="ECO:0000313" key="2">
    <source>
        <dbReference type="Proteomes" id="UP000503447"/>
    </source>
</evidence>
<gene>
    <name evidence="1" type="ORF">FTUN_6959</name>
</gene>
<reference evidence="2" key="1">
    <citation type="submission" date="2020-05" db="EMBL/GenBank/DDBJ databases">
        <title>Frigoriglobus tundricola gen. nov., sp. nov., a psychrotolerant cellulolytic planctomycete of the family Gemmataceae with two divergent copies of 16S rRNA gene.</title>
        <authorList>
            <person name="Kulichevskaya I.S."/>
            <person name="Ivanova A.A."/>
            <person name="Naumoff D.G."/>
            <person name="Beletsky A.V."/>
            <person name="Rijpstra W.I.C."/>
            <person name="Sinninghe Damste J.S."/>
            <person name="Mardanov A.V."/>
            <person name="Ravin N.V."/>
            <person name="Dedysh S.N."/>
        </authorList>
    </citation>
    <scope>NUCLEOTIDE SEQUENCE [LARGE SCALE GENOMIC DNA]</scope>
    <source>
        <strain evidence="2">PL17</strain>
    </source>
</reference>
<name>A0A6M5Z1Q0_9BACT</name>
<dbReference type="KEGG" id="ftj:FTUN_6959"/>
<organism evidence="1 2">
    <name type="scientific">Frigoriglobus tundricola</name>
    <dbReference type="NCBI Taxonomy" id="2774151"/>
    <lineage>
        <taxon>Bacteria</taxon>
        <taxon>Pseudomonadati</taxon>
        <taxon>Planctomycetota</taxon>
        <taxon>Planctomycetia</taxon>
        <taxon>Gemmatales</taxon>
        <taxon>Gemmataceae</taxon>
        <taxon>Frigoriglobus</taxon>
    </lineage>
</organism>